<evidence type="ECO:0000256" key="3">
    <source>
        <dbReference type="ARBA" id="ARBA00022475"/>
    </source>
</evidence>
<keyword evidence="7" id="KW-0813">Transport</keyword>
<gene>
    <name evidence="9" type="ORF">BC792_11829</name>
</gene>
<evidence type="ECO:0000256" key="4">
    <source>
        <dbReference type="ARBA" id="ARBA00022692"/>
    </source>
</evidence>
<evidence type="ECO:0000256" key="7">
    <source>
        <dbReference type="RuleBase" id="RU003879"/>
    </source>
</evidence>
<evidence type="ECO:0000256" key="1">
    <source>
        <dbReference type="ARBA" id="ARBA00004162"/>
    </source>
</evidence>
<dbReference type="OrthoDB" id="952702at2"/>
<feature type="region of interest" description="Disordered" evidence="8">
    <location>
        <begin position="1"/>
        <end position="20"/>
    </location>
</feature>
<accession>A0A5S5D6U1</accession>
<evidence type="ECO:0000256" key="6">
    <source>
        <dbReference type="ARBA" id="ARBA00023136"/>
    </source>
</evidence>
<reference evidence="9 10" key="1">
    <citation type="submission" date="2019-07" db="EMBL/GenBank/DDBJ databases">
        <title>Genomic Encyclopedia of Archaeal and Bacterial Type Strains, Phase II (KMG-II): from individual species to whole genera.</title>
        <authorList>
            <person name="Goeker M."/>
        </authorList>
    </citation>
    <scope>NUCLEOTIDE SEQUENCE [LARGE SCALE GENOMIC DNA]</scope>
    <source>
        <strain evidence="9 10">DSM 18850</strain>
    </source>
</reference>
<dbReference type="AlphaFoldDB" id="A0A5S5D6U1"/>
<proteinExistence type="inferred from homology"/>
<dbReference type="Pfam" id="PF02472">
    <property type="entry name" value="ExbD"/>
    <property type="match status" value="1"/>
</dbReference>
<dbReference type="GO" id="GO:0005886">
    <property type="term" value="C:plasma membrane"/>
    <property type="evidence" value="ECO:0007669"/>
    <property type="project" value="UniProtKB-SubCell"/>
</dbReference>
<comment type="caution">
    <text evidence="9">The sequence shown here is derived from an EMBL/GenBank/DDBJ whole genome shotgun (WGS) entry which is preliminary data.</text>
</comment>
<evidence type="ECO:0000313" key="10">
    <source>
        <dbReference type="Proteomes" id="UP000325105"/>
    </source>
</evidence>
<keyword evidence="6" id="KW-0472">Membrane</keyword>
<dbReference type="RefSeq" id="WP_148909440.1">
    <property type="nucleotide sequence ID" value="NZ_VNHX01000018.1"/>
</dbReference>
<sequence length="174" mass="18743">MAELINNQSKGGTKQRRGIRRSTVPQVDLTAMVDLAFLLITFFMLTTSLSTPNQLDVAMPDKSILSPPVLLSEDRTLSLLLGGNNEVVYYLGTSDSPKTGPGNITYGKPGIEQLLVSMKEAVAKSTGGQEIFVLIKPSDASVTRNLVDAVDAVKKAGIGRFMITKANDIDKEML</sequence>
<organism evidence="9 10">
    <name type="scientific">Sphingobacterium allocomposti</name>
    <dbReference type="NCBI Taxonomy" id="415956"/>
    <lineage>
        <taxon>Bacteria</taxon>
        <taxon>Pseudomonadati</taxon>
        <taxon>Bacteroidota</taxon>
        <taxon>Sphingobacteriia</taxon>
        <taxon>Sphingobacteriales</taxon>
        <taxon>Sphingobacteriaceae</taxon>
        <taxon>Sphingobacterium</taxon>
    </lineage>
</organism>
<evidence type="ECO:0000256" key="5">
    <source>
        <dbReference type="ARBA" id="ARBA00022989"/>
    </source>
</evidence>
<dbReference type="PANTHER" id="PTHR30558">
    <property type="entry name" value="EXBD MEMBRANE COMPONENT OF PMF-DRIVEN MACROMOLECULE IMPORT SYSTEM"/>
    <property type="match status" value="1"/>
</dbReference>
<dbReference type="Proteomes" id="UP000325105">
    <property type="component" value="Unassembled WGS sequence"/>
</dbReference>
<keyword evidence="5" id="KW-1133">Transmembrane helix</keyword>
<keyword evidence="10" id="KW-1185">Reference proteome</keyword>
<evidence type="ECO:0000256" key="2">
    <source>
        <dbReference type="ARBA" id="ARBA00005811"/>
    </source>
</evidence>
<keyword evidence="7" id="KW-0653">Protein transport</keyword>
<keyword evidence="3" id="KW-1003">Cell membrane</keyword>
<comment type="subcellular location">
    <subcellularLocation>
        <location evidence="1">Cell membrane</location>
        <topology evidence="1">Single-pass membrane protein</topology>
    </subcellularLocation>
    <subcellularLocation>
        <location evidence="7">Cell membrane</location>
        <topology evidence="7">Single-pass type II membrane protein</topology>
    </subcellularLocation>
</comment>
<dbReference type="InterPro" id="IPR003400">
    <property type="entry name" value="ExbD"/>
</dbReference>
<evidence type="ECO:0000256" key="8">
    <source>
        <dbReference type="SAM" id="MobiDB-lite"/>
    </source>
</evidence>
<name>A0A5S5D6U1_9SPHI</name>
<dbReference type="PANTHER" id="PTHR30558:SF3">
    <property type="entry name" value="BIOPOLYMER TRANSPORT PROTEIN EXBD-RELATED"/>
    <property type="match status" value="1"/>
</dbReference>
<dbReference type="EMBL" id="VNHX01000018">
    <property type="protein sequence ID" value="TYP91783.1"/>
    <property type="molecule type" value="Genomic_DNA"/>
</dbReference>
<dbReference type="GO" id="GO:0015031">
    <property type="term" value="P:protein transport"/>
    <property type="evidence" value="ECO:0007669"/>
    <property type="project" value="UniProtKB-KW"/>
</dbReference>
<dbReference type="GO" id="GO:0022857">
    <property type="term" value="F:transmembrane transporter activity"/>
    <property type="evidence" value="ECO:0007669"/>
    <property type="project" value="InterPro"/>
</dbReference>
<feature type="compositionally biased region" description="Polar residues" evidence="8">
    <location>
        <begin position="1"/>
        <end position="12"/>
    </location>
</feature>
<comment type="similarity">
    <text evidence="2 7">Belongs to the ExbD/TolR family.</text>
</comment>
<protein>
    <submittedName>
        <fullName evidence="9">Biopolymer transport protein ExbD</fullName>
    </submittedName>
</protein>
<keyword evidence="4 7" id="KW-0812">Transmembrane</keyword>
<evidence type="ECO:0000313" key="9">
    <source>
        <dbReference type="EMBL" id="TYP91783.1"/>
    </source>
</evidence>